<reference evidence="1 2" key="1">
    <citation type="journal article" date="2023" name="Arcadia Sci">
        <title>De novo assembly of a long-read Amblyomma americanum tick genome.</title>
        <authorList>
            <person name="Chou S."/>
            <person name="Poskanzer K.E."/>
            <person name="Rollins M."/>
            <person name="Thuy-Boun P.S."/>
        </authorList>
    </citation>
    <scope>NUCLEOTIDE SEQUENCE [LARGE SCALE GENOMIC DNA]</scope>
    <source>
        <strain evidence="1">F_SG_1</strain>
        <tissue evidence="1">Salivary glands</tissue>
    </source>
</reference>
<gene>
    <name evidence="1" type="ORF">V5799_024090</name>
</gene>
<dbReference type="AlphaFoldDB" id="A0AAQ4EDI7"/>
<comment type="caution">
    <text evidence="1">The sequence shown here is derived from an EMBL/GenBank/DDBJ whole genome shotgun (WGS) entry which is preliminary data.</text>
</comment>
<protein>
    <submittedName>
        <fullName evidence="1">Uncharacterized protein</fullName>
    </submittedName>
</protein>
<organism evidence="1 2">
    <name type="scientific">Amblyomma americanum</name>
    <name type="common">Lone star tick</name>
    <dbReference type="NCBI Taxonomy" id="6943"/>
    <lineage>
        <taxon>Eukaryota</taxon>
        <taxon>Metazoa</taxon>
        <taxon>Ecdysozoa</taxon>
        <taxon>Arthropoda</taxon>
        <taxon>Chelicerata</taxon>
        <taxon>Arachnida</taxon>
        <taxon>Acari</taxon>
        <taxon>Parasitiformes</taxon>
        <taxon>Ixodida</taxon>
        <taxon>Ixodoidea</taxon>
        <taxon>Ixodidae</taxon>
        <taxon>Amblyomminae</taxon>
        <taxon>Amblyomma</taxon>
    </lineage>
</organism>
<proteinExistence type="predicted"/>
<name>A0AAQ4EDI7_AMBAM</name>
<dbReference type="Proteomes" id="UP001321473">
    <property type="component" value="Unassembled WGS sequence"/>
</dbReference>
<keyword evidence="2" id="KW-1185">Reference proteome</keyword>
<accession>A0AAQ4EDI7</accession>
<evidence type="ECO:0000313" key="1">
    <source>
        <dbReference type="EMBL" id="KAK8772668.1"/>
    </source>
</evidence>
<evidence type="ECO:0000313" key="2">
    <source>
        <dbReference type="Proteomes" id="UP001321473"/>
    </source>
</evidence>
<dbReference type="EMBL" id="JARKHS020017984">
    <property type="protein sequence ID" value="KAK8772668.1"/>
    <property type="molecule type" value="Genomic_DNA"/>
</dbReference>
<sequence length="204" mass="21870">MLRQIDLPIPEGEEEYTSLRESLFVSGADAGHRVILVHTRSVTVPVAHGLHRHRCVGDPSVLLILDNADGRLPRIATNLVLDLLSALAPSVFNTTDDGEQLAVLLEEHTPDAGDVICPSADPCCAYTTSACGTSTGRHQCAEELAILPQDLAQDGAGVFRPMAALLMCLVPLRRLPSPTSEKTRKNLCTGRRLSASLLLGSQVF</sequence>